<sequence>MHIGKFVALGMMIALSANVDGFDLRNLQMQ</sequence>
<keyword evidence="2" id="KW-1185">Reference proteome</keyword>
<dbReference type="AlphaFoldDB" id="A0AAD9J6D3"/>
<organism evidence="1 2">
    <name type="scientific">Ridgeia piscesae</name>
    <name type="common">Tubeworm</name>
    <dbReference type="NCBI Taxonomy" id="27915"/>
    <lineage>
        <taxon>Eukaryota</taxon>
        <taxon>Metazoa</taxon>
        <taxon>Spiralia</taxon>
        <taxon>Lophotrochozoa</taxon>
        <taxon>Annelida</taxon>
        <taxon>Polychaeta</taxon>
        <taxon>Sedentaria</taxon>
        <taxon>Canalipalpata</taxon>
        <taxon>Sabellida</taxon>
        <taxon>Siboglinidae</taxon>
        <taxon>Ridgeia</taxon>
    </lineage>
</organism>
<evidence type="ECO:0000313" key="1">
    <source>
        <dbReference type="EMBL" id="KAK2146510.1"/>
    </source>
</evidence>
<comment type="caution">
    <text evidence="1">The sequence shown here is derived from an EMBL/GenBank/DDBJ whole genome shotgun (WGS) entry which is preliminary data.</text>
</comment>
<gene>
    <name evidence="1" type="ORF">NP493_3651g00001</name>
</gene>
<protein>
    <submittedName>
        <fullName evidence="1">Uncharacterized protein</fullName>
    </submittedName>
</protein>
<dbReference type="EMBL" id="JAODUO010003643">
    <property type="protein sequence ID" value="KAK2146510.1"/>
    <property type="molecule type" value="Genomic_DNA"/>
</dbReference>
<reference evidence="1" key="1">
    <citation type="journal article" date="2023" name="Mol. Biol. Evol.">
        <title>Third-Generation Sequencing Reveals the Adaptive Role of the Epigenome in Three Deep-Sea Polychaetes.</title>
        <authorList>
            <person name="Perez M."/>
            <person name="Aroh O."/>
            <person name="Sun Y."/>
            <person name="Lan Y."/>
            <person name="Juniper S.K."/>
            <person name="Young C.R."/>
            <person name="Angers B."/>
            <person name="Qian P.Y."/>
        </authorList>
    </citation>
    <scope>NUCLEOTIDE SEQUENCE</scope>
    <source>
        <strain evidence="1">R07B-5</strain>
    </source>
</reference>
<proteinExistence type="predicted"/>
<accession>A0AAD9J6D3</accession>
<dbReference type="Proteomes" id="UP001209878">
    <property type="component" value="Unassembled WGS sequence"/>
</dbReference>
<evidence type="ECO:0000313" key="2">
    <source>
        <dbReference type="Proteomes" id="UP001209878"/>
    </source>
</evidence>
<name>A0AAD9J6D3_RIDPI</name>